<protein>
    <submittedName>
        <fullName evidence="1">Uncharacterized protein</fullName>
    </submittedName>
</protein>
<reference evidence="1" key="1">
    <citation type="journal article" date="2020" name="bioRxiv">
        <title>Hybrid origin of Populus tomentosa Carr. identified through genome sequencing and phylogenomic analysis.</title>
        <authorList>
            <person name="An X."/>
            <person name="Gao K."/>
            <person name="Chen Z."/>
            <person name="Li J."/>
            <person name="Yang X."/>
            <person name="Yang X."/>
            <person name="Zhou J."/>
            <person name="Guo T."/>
            <person name="Zhao T."/>
            <person name="Huang S."/>
            <person name="Miao D."/>
            <person name="Khan W.U."/>
            <person name="Rao P."/>
            <person name="Ye M."/>
            <person name="Lei B."/>
            <person name="Liao W."/>
            <person name="Wang J."/>
            <person name="Ji L."/>
            <person name="Li Y."/>
            <person name="Guo B."/>
            <person name="Mustafa N.S."/>
            <person name="Li S."/>
            <person name="Yun Q."/>
            <person name="Keller S.R."/>
            <person name="Mao J."/>
            <person name="Zhang R."/>
            <person name="Strauss S.H."/>
        </authorList>
    </citation>
    <scope>NUCLEOTIDE SEQUENCE</scope>
    <source>
        <strain evidence="1">GM15</strain>
        <tissue evidence="1">Leaf</tissue>
    </source>
</reference>
<sequence length="72" mass="7806">MAGRDDGLLGFCGGAAEDDLVSVDGHDNVDFFNIDNLWVNFAICLVTEILMTKITPLKEKVEVTEGGDAMEE</sequence>
<evidence type="ECO:0000313" key="1">
    <source>
        <dbReference type="EMBL" id="KAG6777223.1"/>
    </source>
</evidence>
<dbReference type="AlphaFoldDB" id="A0A8X7ZU95"/>
<evidence type="ECO:0000313" key="2">
    <source>
        <dbReference type="Proteomes" id="UP000886885"/>
    </source>
</evidence>
<proteinExistence type="predicted"/>
<organism evidence="1 2">
    <name type="scientific">Populus tomentosa</name>
    <name type="common">Chinese white poplar</name>
    <dbReference type="NCBI Taxonomy" id="118781"/>
    <lineage>
        <taxon>Eukaryota</taxon>
        <taxon>Viridiplantae</taxon>
        <taxon>Streptophyta</taxon>
        <taxon>Embryophyta</taxon>
        <taxon>Tracheophyta</taxon>
        <taxon>Spermatophyta</taxon>
        <taxon>Magnoliopsida</taxon>
        <taxon>eudicotyledons</taxon>
        <taxon>Gunneridae</taxon>
        <taxon>Pentapetalae</taxon>
        <taxon>rosids</taxon>
        <taxon>fabids</taxon>
        <taxon>Malpighiales</taxon>
        <taxon>Salicaceae</taxon>
        <taxon>Saliceae</taxon>
        <taxon>Populus</taxon>
    </lineage>
</organism>
<name>A0A8X7ZU95_POPTO</name>
<keyword evidence="2" id="KW-1185">Reference proteome</keyword>
<dbReference type="Proteomes" id="UP000886885">
    <property type="component" value="Chromosome 4D"/>
</dbReference>
<dbReference type="EMBL" id="JAAWWB010000008">
    <property type="protein sequence ID" value="KAG6777223.1"/>
    <property type="molecule type" value="Genomic_DNA"/>
</dbReference>
<gene>
    <name evidence="1" type="ORF">POTOM_017040</name>
</gene>
<accession>A0A8X7ZU95</accession>
<comment type="caution">
    <text evidence="1">The sequence shown here is derived from an EMBL/GenBank/DDBJ whole genome shotgun (WGS) entry which is preliminary data.</text>
</comment>